<dbReference type="HOGENOM" id="CLU_029701_0_0_4"/>
<evidence type="ECO:0000256" key="3">
    <source>
        <dbReference type="PROSITE-ProRule" id="PRU00339"/>
    </source>
</evidence>
<evidence type="ECO:0000256" key="1">
    <source>
        <dbReference type="ARBA" id="ARBA00022737"/>
    </source>
</evidence>
<dbReference type="InterPro" id="IPR012668">
    <property type="entry name" value="CHP02466"/>
</dbReference>
<dbReference type="AlphaFoldDB" id="A2SLI1"/>
<dbReference type="eggNOG" id="COG0457">
    <property type="taxonomic scope" value="Bacteria"/>
</dbReference>
<feature type="repeat" description="TPR" evidence="3">
    <location>
        <begin position="81"/>
        <end position="114"/>
    </location>
</feature>
<dbReference type="Gene3D" id="1.25.40.10">
    <property type="entry name" value="Tetratricopeptide repeat domain"/>
    <property type="match status" value="5"/>
</dbReference>
<dbReference type="EMBL" id="CP000555">
    <property type="protein sequence ID" value="ABM96420.1"/>
    <property type="molecule type" value="Genomic_DNA"/>
</dbReference>
<dbReference type="PROSITE" id="PS50005">
    <property type="entry name" value="TPR"/>
    <property type="match status" value="4"/>
</dbReference>
<dbReference type="InterPro" id="IPR011990">
    <property type="entry name" value="TPR-like_helical_dom_sf"/>
</dbReference>
<proteinExistence type="predicted"/>
<dbReference type="Pfam" id="PF13759">
    <property type="entry name" value="2OG-FeII_Oxy_5"/>
    <property type="match status" value="1"/>
</dbReference>
<dbReference type="InterPro" id="IPR013105">
    <property type="entry name" value="TPR_2"/>
</dbReference>
<dbReference type="SMART" id="SM00028">
    <property type="entry name" value="TPR"/>
    <property type="match status" value="7"/>
</dbReference>
<dbReference type="SUPFAM" id="SSF48452">
    <property type="entry name" value="TPR-like"/>
    <property type="match status" value="2"/>
</dbReference>
<dbReference type="InterPro" id="IPR019734">
    <property type="entry name" value="TPR_rpt"/>
</dbReference>
<sequence length="535" mass="58104">MQRPAPRSARGPHPAEVNAVLAHCQAGRWPEAETAAARLLKSHPQDAALHNLHGTACSEQHKLDAAAASFRRAAALAPQSAELLFNLAATCGRLGRLDEAVAAYRRSVALKPDFAVAHYNLGTALKDLQQLDEAVTSLRRAVALQPGYAAAHANLGAVRQAQGHLDDAIACYRAALAITPTARAHLSLASALRAHGLLDAAAASLRDALALDPAYADAHNNLGETLWDQGRVDDALASYRAAHRLDPAHPEANHNLGVLLQAAGQWGDAIACFERSQLRDWQERRLYCLYKTERYAEFRAALAPMLSASPHRSPFLATLSAHHAANFAEPDPYGFCRTPLDFVQHARIDALAAPGSALVTELLRDIEHAEIAERKQGRLHHGIQSAGNLFKRPEDSFRRLAALIGQAVVAYRAKWAGADCEYARAFPADPVFSSSWYVKMRQGGHLTSHIHETGWLSGVVYLALPPRAEGSDDGCIEFSTDGDGYPRRHEHFPRRVLAPQVGDLVLFPSSLFHRTLPFRADADRVCIAFDIAPGP</sequence>
<feature type="repeat" description="TPR" evidence="3">
    <location>
        <begin position="216"/>
        <end position="249"/>
    </location>
</feature>
<dbReference type="Proteomes" id="UP000000366">
    <property type="component" value="Chromosome"/>
</dbReference>
<evidence type="ECO:0000256" key="2">
    <source>
        <dbReference type="ARBA" id="ARBA00022803"/>
    </source>
</evidence>
<organism evidence="4 5">
    <name type="scientific">Methylibium petroleiphilum (strain ATCC BAA-1232 / LMG 22953 / PM1)</name>
    <dbReference type="NCBI Taxonomy" id="420662"/>
    <lineage>
        <taxon>Bacteria</taxon>
        <taxon>Pseudomonadati</taxon>
        <taxon>Pseudomonadota</taxon>
        <taxon>Betaproteobacteria</taxon>
        <taxon>Burkholderiales</taxon>
        <taxon>Sphaerotilaceae</taxon>
        <taxon>Methylibium</taxon>
    </lineage>
</organism>
<protein>
    <submittedName>
        <fullName evidence="4">Flp pilus assembly protein TadD</fullName>
    </submittedName>
</protein>
<keyword evidence="2 3" id="KW-0802">TPR repeat</keyword>
<gene>
    <name evidence="4" type="ordered locus">Mpe_A3467</name>
</gene>
<accession>A2SLI1</accession>
<reference evidence="4 5" key="1">
    <citation type="journal article" date="2007" name="J. Bacteriol.">
        <title>Whole-genome analysis of the methyl tert-butyl ether-degrading beta-proteobacterium Methylibium petroleiphilum PM1.</title>
        <authorList>
            <person name="Kane S.R."/>
            <person name="Chakicherla A.Y."/>
            <person name="Chain P.S.G."/>
            <person name="Schmidt R."/>
            <person name="Shin M.W."/>
            <person name="Legler T.C."/>
            <person name="Scow K.M."/>
            <person name="Larimer F.W."/>
            <person name="Lucas S.M."/>
            <person name="Richardson P.M."/>
            <person name="Hristova K.R."/>
        </authorList>
    </citation>
    <scope>NUCLEOTIDE SEQUENCE [LARGE SCALE GENOMIC DNA]</scope>
    <source>
        <strain evidence="5">ATCC BAA-1232 / LMG 22953 / PM1</strain>
    </source>
</reference>
<name>A2SLI1_METPP</name>
<dbReference type="RefSeq" id="WP_011831040.1">
    <property type="nucleotide sequence ID" value="NC_008825.1"/>
</dbReference>
<dbReference type="PANTHER" id="PTHR44809">
    <property type="match status" value="1"/>
</dbReference>
<dbReference type="Pfam" id="PF07719">
    <property type="entry name" value="TPR_2"/>
    <property type="match status" value="1"/>
</dbReference>
<keyword evidence="1" id="KW-0677">Repeat</keyword>
<feature type="repeat" description="TPR" evidence="3">
    <location>
        <begin position="149"/>
        <end position="182"/>
    </location>
</feature>
<dbReference type="Gene3D" id="2.60.120.620">
    <property type="entry name" value="q2cbj1_9rhob like domain"/>
    <property type="match status" value="1"/>
</dbReference>
<dbReference type="KEGG" id="mpt:Mpe_A3467"/>
<evidence type="ECO:0000313" key="4">
    <source>
        <dbReference type="EMBL" id="ABM96420.1"/>
    </source>
</evidence>
<dbReference type="InterPro" id="IPR052943">
    <property type="entry name" value="TMTC_O-mannosyl-trnsfr"/>
</dbReference>
<keyword evidence="5" id="KW-1185">Reference proteome</keyword>
<dbReference type="PANTHER" id="PTHR44809:SF1">
    <property type="entry name" value="PROTEIN O-MANNOSYL-TRANSFERASE TMTC1"/>
    <property type="match status" value="1"/>
</dbReference>
<dbReference type="Pfam" id="PF13414">
    <property type="entry name" value="TPR_11"/>
    <property type="match status" value="1"/>
</dbReference>
<feature type="repeat" description="TPR" evidence="3">
    <location>
        <begin position="115"/>
        <end position="148"/>
    </location>
</feature>
<dbReference type="STRING" id="420662.Mpe_A3467"/>
<dbReference type="Pfam" id="PF13432">
    <property type="entry name" value="TPR_16"/>
    <property type="match status" value="2"/>
</dbReference>
<evidence type="ECO:0000313" key="5">
    <source>
        <dbReference type="Proteomes" id="UP000000366"/>
    </source>
</evidence>